<organism evidence="2 3">
    <name type="scientific">Pedobacter frigiditerrae</name>
    <dbReference type="NCBI Taxonomy" id="2530452"/>
    <lineage>
        <taxon>Bacteria</taxon>
        <taxon>Pseudomonadati</taxon>
        <taxon>Bacteroidota</taxon>
        <taxon>Sphingobacteriia</taxon>
        <taxon>Sphingobacteriales</taxon>
        <taxon>Sphingobacteriaceae</taxon>
        <taxon>Pedobacter</taxon>
    </lineage>
</organism>
<dbReference type="AlphaFoldDB" id="A0A4R0MYD2"/>
<comment type="caution">
    <text evidence="2">The sequence shown here is derived from an EMBL/GenBank/DDBJ whole genome shotgun (WGS) entry which is preliminary data.</text>
</comment>
<dbReference type="OrthoDB" id="756140at2"/>
<evidence type="ECO:0000313" key="3">
    <source>
        <dbReference type="Proteomes" id="UP000292884"/>
    </source>
</evidence>
<keyword evidence="3" id="KW-1185">Reference proteome</keyword>
<gene>
    <name evidence="2" type="ORF">EZ428_09215</name>
</gene>
<protein>
    <submittedName>
        <fullName evidence="2">Uncharacterized protein</fullName>
    </submittedName>
</protein>
<dbReference type="RefSeq" id="WP_131552857.1">
    <property type="nucleotide sequence ID" value="NZ_SJSK01000002.1"/>
</dbReference>
<proteinExistence type="predicted"/>
<reference evidence="2 3" key="1">
    <citation type="submission" date="2019-02" db="EMBL/GenBank/DDBJ databases">
        <title>Pedobacter sp. RP-1-13 sp. nov., isolated from Arctic soil.</title>
        <authorList>
            <person name="Dahal R.H."/>
        </authorList>
    </citation>
    <scope>NUCLEOTIDE SEQUENCE [LARGE SCALE GENOMIC DNA]</scope>
    <source>
        <strain evidence="2 3">RP-1-13</strain>
    </source>
</reference>
<name>A0A4R0MYD2_9SPHI</name>
<evidence type="ECO:0000313" key="2">
    <source>
        <dbReference type="EMBL" id="TCC91917.1"/>
    </source>
</evidence>
<dbReference type="Proteomes" id="UP000292884">
    <property type="component" value="Unassembled WGS sequence"/>
</dbReference>
<accession>A0A4R0MYD2</accession>
<dbReference type="EMBL" id="SJSK01000002">
    <property type="protein sequence ID" value="TCC91917.1"/>
    <property type="molecule type" value="Genomic_DNA"/>
</dbReference>
<keyword evidence="1" id="KW-0175">Coiled coil</keyword>
<sequence>MDKVIQLKTQLAEAAKLGLSNNFGHQRLSVILLDNFVEIQLAALMENVFMYDSGWYNSPKKYSYGLRKKIKFQHADLLKACKNEDIINEEERKQLEFCHEIRNNLYHVGKEDHLLTNIALLILFKIISTRQPTWKSARNVMVMSGDLIDPYVSKSKQEGFMSSNSQSEWENFLAVHFNFLEENHKTVPSLIYEHLMGKLDKSQDFLSFLKEEHPNFNKSSENWELNEYMLEYSFFSMKSKALSEIEDRQERNEKYRQQYTNHKKNWKFIKANRIETLENSIRALQGKTAHRALEIYISKKSEIYLIFDTLSDAVSDLESQIDGAIEDMKLSKI</sequence>
<evidence type="ECO:0000256" key="1">
    <source>
        <dbReference type="SAM" id="Coils"/>
    </source>
</evidence>
<feature type="coiled-coil region" evidence="1">
    <location>
        <begin position="238"/>
        <end position="265"/>
    </location>
</feature>